<evidence type="ECO:0000313" key="3">
    <source>
        <dbReference type="EMBL" id="RBO96453.1"/>
    </source>
</evidence>
<dbReference type="EMBL" id="QNRE01000001">
    <property type="protein sequence ID" value="RBO96453.1"/>
    <property type="molecule type" value="Genomic_DNA"/>
</dbReference>
<feature type="domain" description="DUF4333" evidence="2">
    <location>
        <begin position="16"/>
        <end position="86"/>
    </location>
</feature>
<reference evidence="3 4" key="1">
    <citation type="submission" date="2018-06" db="EMBL/GenBank/DDBJ databases">
        <title>Genomic Encyclopedia of Type Strains, Phase IV (KMG-IV): sequencing the most valuable type-strain genomes for metagenomic binning, comparative biology and taxonomic classification.</title>
        <authorList>
            <person name="Goeker M."/>
        </authorList>
    </citation>
    <scope>NUCLEOTIDE SEQUENCE [LARGE SCALE GENOMIC DNA]</scope>
    <source>
        <strain evidence="3 4">DSM 44599</strain>
    </source>
</reference>
<protein>
    <submittedName>
        <fullName evidence="3">Uncharacterized protein DUF4333</fullName>
    </submittedName>
</protein>
<name>A0A366E299_9NOCA</name>
<dbReference type="PROSITE" id="PS51257">
    <property type="entry name" value="PROKAR_LIPOPROTEIN"/>
    <property type="match status" value="1"/>
</dbReference>
<dbReference type="Proteomes" id="UP000252586">
    <property type="component" value="Unassembled WGS sequence"/>
</dbReference>
<accession>A0A366E299</accession>
<sequence>MKGAGVAGLAALVCSAAACALPFGAGSPVVREDELERSVRQSLGEELGQEPEVDCPGDLEGTAGTTMRCAFTAEGKTFDLTVTVTSIENDTVKYDIEVESAP</sequence>
<dbReference type="AlphaFoldDB" id="A0A366E299"/>
<organism evidence="3 4">
    <name type="scientific">Nocardia puris</name>
    <dbReference type="NCBI Taxonomy" id="208602"/>
    <lineage>
        <taxon>Bacteria</taxon>
        <taxon>Bacillati</taxon>
        <taxon>Actinomycetota</taxon>
        <taxon>Actinomycetes</taxon>
        <taxon>Mycobacteriales</taxon>
        <taxon>Nocardiaceae</taxon>
        <taxon>Nocardia</taxon>
    </lineage>
</organism>
<feature type="signal peptide" evidence="1">
    <location>
        <begin position="1"/>
        <end position="20"/>
    </location>
</feature>
<dbReference type="Pfam" id="PF14230">
    <property type="entry name" value="DUF4333"/>
    <property type="match status" value="1"/>
</dbReference>
<evidence type="ECO:0000256" key="1">
    <source>
        <dbReference type="SAM" id="SignalP"/>
    </source>
</evidence>
<dbReference type="InterPro" id="IPR025637">
    <property type="entry name" value="DUF4333"/>
</dbReference>
<evidence type="ECO:0000259" key="2">
    <source>
        <dbReference type="Pfam" id="PF14230"/>
    </source>
</evidence>
<dbReference type="RefSeq" id="WP_067504482.1">
    <property type="nucleotide sequence ID" value="NZ_CP107943.1"/>
</dbReference>
<keyword evidence="4" id="KW-1185">Reference proteome</keyword>
<gene>
    <name evidence="3" type="ORF">DFR74_101468</name>
</gene>
<keyword evidence="1" id="KW-0732">Signal</keyword>
<dbReference type="STRING" id="1210090.GCA_001613185_01183"/>
<dbReference type="OrthoDB" id="3568721at2"/>
<feature type="chain" id="PRO_5016941869" evidence="1">
    <location>
        <begin position="21"/>
        <end position="102"/>
    </location>
</feature>
<comment type="caution">
    <text evidence="3">The sequence shown here is derived from an EMBL/GenBank/DDBJ whole genome shotgun (WGS) entry which is preliminary data.</text>
</comment>
<evidence type="ECO:0000313" key="4">
    <source>
        <dbReference type="Proteomes" id="UP000252586"/>
    </source>
</evidence>
<proteinExistence type="predicted"/>